<comment type="cofactor">
    <cofactor evidence="1">
        <name>Mg(2+)</name>
        <dbReference type="ChEBI" id="CHEBI:18420"/>
    </cofactor>
</comment>
<dbReference type="Proteomes" id="UP000062973">
    <property type="component" value="Chromosome"/>
</dbReference>
<dbReference type="Gene3D" id="3.90.79.10">
    <property type="entry name" value="Nucleoside Triphosphate Pyrophosphohydrolase"/>
    <property type="match status" value="1"/>
</dbReference>
<dbReference type="InterPro" id="IPR020084">
    <property type="entry name" value="NUDIX_hydrolase_CS"/>
</dbReference>
<dbReference type="InterPro" id="IPR015797">
    <property type="entry name" value="NUDIX_hydrolase-like_dom_sf"/>
</dbReference>
<protein>
    <submittedName>
        <fullName evidence="6">NUDIX hydrolase</fullName>
    </submittedName>
</protein>
<accession>A0A076MQ70</accession>
<dbReference type="GO" id="GO:0016787">
    <property type="term" value="F:hydrolase activity"/>
    <property type="evidence" value="ECO:0007669"/>
    <property type="project" value="UniProtKB-KW"/>
</dbReference>
<name>A0A076MQ70_AMYME</name>
<dbReference type="Pfam" id="PF00293">
    <property type="entry name" value="NUDIX"/>
    <property type="match status" value="1"/>
</dbReference>
<dbReference type="KEGG" id="amq:AMETH_0984"/>
<keyword evidence="7" id="KW-1185">Reference proteome</keyword>
<dbReference type="SUPFAM" id="SSF55811">
    <property type="entry name" value="Nudix"/>
    <property type="match status" value="1"/>
</dbReference>
<dbReference type="AlphaFoldDB" id="A0A076MQ70"/>
<dbReference type="PANTHER" id="PTHR43046">
    <property type="entry name" value="GDP-MANNOSE MANNOSYL HYDROLASE"/>
    <property type="match status" value="1"/>
</dbReference>
<dbReference type="InterPro" id="IPR000086">
    <property type="entry name" value="NUDIX_hydrolase_dom"/>
</dbReference>
<keyword evidence="3 4" id="KW-0378">Hydrolase</keyword>
<reference evidence="6 7" key="1">
    <citation type="submission" date="2014-07" db="EMBL/GenBank/DDBJ databases">
        <title>Whole Genome Sequence of the Amycolatopsis methanolica 239.</title>
        <authorList>
            <person name="Tang B."/>
        </authorList>
    </citation>
    <scope>NUCLEOTIDE SEQUENCE [LARGE SCALE GENOMIC DNA]</scope>
    <source>
        <strain evidence="6 7">239</strain>
    </source>
</reference>
<evidence type="ECO:0000313" key="7">
    <source>
        <dbReference type="Proteomes" id="UP000062973"/>
    </source>
</evidence>
<dbReference type="HOGENOM" id="CLU_037162_20_2_11"/>
<dbReference type="RefSeq" id="WP_017986941.1">
    <property type="nucleotide sequence ID" value="NZ_AQUL01000001.1"/>
</dbReference>
<dbReference type="PROSITE" id="PS51462">
    <property type="entry name" value="NUDIX"/>
    <property type="match status" value="1"/>
</dbReference>
<evidence type="ECO:0000256" key="1">
    <source>
        <dbReference type="ARBA" id="ARBA00001946"/>
    </source>
</evidence>
<gene>
    <name evidence="6" type="ORF">AMETH_0984</name>
</gene>
<proteinExistence type="inferred from homology"/>
<comment type="similarity">
    <text evidence="2 4">Belongs to the Nudix hydrolase family.</text>
</comment>
<dbReference type="PROSITE" id="PS00893">
    <property type="entry name" value="NUDIX_BOX"/>
    <property type="match status" value="1"/>
</dbReference>
<dbReference type="PANTHER" id="PTHR43046:SF14">
    <property type="entry name" value="MUTT_NUDIX FAMILY PROTEIN"/>
    <property type="match status" value="1"/>
</dbReference>
<organism evidence="6 7">
    <name type="scientific">Amycolatopsis methanolica 239</name>
    <dbReference type="NCBI Taxonomy" id="1068978"/>
    <lineage>
        <taxon>Bacteria</taxon>
        <taxon>Bacillati</taxon>
        <taxon>Actinomycetota</taxon>
        <taxon>Actinomycetes</taxon>
        <taxon>Pseudonocardiales</taxon>
        <taxon>Pseudonocardiaceae</taxon>
        <taxon>Amycolatopsis</taxon>
        <taxon>Amycolatopsis methanolica group</taxon>
    </lineage>
</organism>
<dbReference type="PATRIC" id="fig|1068978.7.peg.1030"/>
<dbReference type="CDD" id="cd04673">
    <property type="entry name" value="NUDIX_ADPRase"/>
    <property type="match status" value="1"/>
</dbReference>
<dbReference type="STRING" id="1068978.AMETH_0984"/>
<dbReference type="eggNOG" id="COG1051">
    <property type="taxonomic scope" value="Bacteria"/>
</dbReference>
<dbReference type="EMBL" id="CP009110">
    <property type="protein sequence ID" value="AIJ21076.1"/>
    <property type="molecule type" value="Genomic_DNA"/>
</dbReference>
<evidence type="ECO:0000256" key="4">
    <source>
        <dbReference type="RuleBase" id="RU003476"/>
    </source>
</evidence>
<evidence type="ECO:0000256" key="3">
    <source>
        <dbReference type="ARBA" id="ARBA00022801"/>
    </source>
</evidence>
<evidence type="ECO:0000259" key="5">
    <source>
        <dbReference type="PROSITE" id="PS51462"/>
    </source>
</evidence>
<feature type="domain" description="Nudix hydrolase" evidence="5">
    <location>
        <begin position="7"/>
        <end position="130"/>
    </location>
</feature>
<dbReference type="InterPro" id="IPR020476">
    <property type="entry name" value="Nudix_hydrolase"/>
</dbReference>
<evidence type="ECO:0000256" key="2">
    <source>
        <dbReference type="ARBA" id="ARBA00005582"/>
    </source>
</evidence>
<dbReference type="PRINTS" id="PR00502">
    <property type="entry name" value="NUDIXFAMILY"/>
</dbReference>
<sequence>MSAIGPVPVRCVGGILHDQAGRLLLVRRANDPGRGLWSIPGGRVEPGETDNAALIREMREETGLVVRPGALVGHVVRGRYEIHDYICEVEGGFLRAGDDAAEVRWVDEATFVALALTDGLADTLRGWEMLPRC</sequence>
<dbReference type="OrthoDB" id="9804442at2"/>
<evidence type="ECO:0000313" key="6">
    <source>
        <dbReference type="EMBL" id="AIJ21076.1"/>
    </source>
</evidence>